<reference evidence="3" key="1">
    <citation type="submission" date="2016-10" db="EMBL/GenBank/DDBJ databases">
        <authorList>
            <person name="Varghese N."/>
            <person name="Submissions S."/>
        </authorList>
    </citation>
    <scope>NUCLEOTIDE SEQUENCE [LARGE SCALE GENOMIC DNA]</scope>
    <source>
        <strain evidence="3">DSM 22361</strain>
    </source>
</reference>
<dbReference type="SUPFAM" id="SSF52266">
    <property type="entry name" value="SGNH hydrolase"/>
    <property type="match status" value="1"/>
</dbReference>
<dbReference type="OrthoDB" id="1032659at2"/>
<dbReference type="GO" id="GO:0016788">
    <property type="term" value="F:hydrolase activity, acting on ester bonds"/>
    <property type="evidence" value="ECO:0007669"/>
    <property type="project" value="InterPro"/>
</dbReference>
<dbReference type="CDD" id="cd00229">
    <property type="entry name" value="SGNH_hydrolase"/>
    <property type="match status" value="1"/>
</dbReference>
<dbReference type="InterPro" id="IPR051532">
    <property type="entry name" value="Ester_Hydrolysis_Enzymes"/>
</dbReference>
<evidence type="ECO:0000313" key="2">
    <source>
        <dbReference type="EMBL" id="SEG75767.1"/>
    </source>
</evidence>
<sequence>MATVKFWQEMAKASTVNGVDKMMLGKNETGETLYIDFDQAKEYLEITGELIDPVSPGTLADPANLPPAPAGQKRKFEPEPGYYTDGTTTFNVDSTKRYYFYWNGTTWSLKDMGALPTESKAQVIEVGNQLAPTSDAVAKEDYLNKSKVKVEVISVNKFNKNTAIKGKYLSNDQIITTNPNTYISADISVVGNASKKLTISGLPTVRNSYSYQFINESGSVVEYGFIPESAGEHATISYTSSTITGFRITVFSNKSGETNNLNSIQVEFGDTKTAYSQYKASATSLYDLEIQSTYAKKVATEPVFNNDITSKAYVDITMQGVVGYDLFRDSAFLFDLNNSEYEFIYSQGTPTTSSIGYIRPISKTGKLNKIGFYIGRNVNTAGVITATIGTVPSLGAFGVNAVTFLGSFTIQSSELPASGVVFKEISLPTSLNVNSGQNLVVLFDTPTAIPVFKNTASSPYSILYKTTGNPNQWSYGYRKSSGIYLAYENADTKQSLNAMVDNKVTDLQDTFKGLKIVTIGDSITYHANSWARQLFSKYGTDYINLAISGAKFMDYPDTVIDLNDNISFDSRNNTALNQLLRLAKKLTPVGQQISITNPFRGETFTVPTEFGVGTGEFTQPDLIVVAMGTNDTVYATKDELFNILSTPLNELDRTANMVTGMRFFTEYLMALCPNAQIIFSTPIQASWMGNRRYEVTRHKRDRIVENCGYYSIPVIDSFNESGISEKFEVQSSQGRYLSDGLHPDANGKKLMADFLGKRIKNILFN</sequence>
<name>A0A1H6CSL0_9SPHI</name>
<dbReference type="RefSeq" id="WP_103908004.1">
    <property type="nucleotide sequence ID" value="NZ_CP049246.1"/>
</dbReference>
<dbReference type="Proteomes" id="UP000236731">
    <property type="component" value="Unassembled WGS sequence"/>
</dbReference>
<organism evidence="2 3">
    <name type="scientific">Sphingobacterium lactis</name>
    <dbReference type="NCBI Taxonomy" id="797291"/>
    <lineage>
        <taxon>Bacteria</taxon>
        <taxon>Pseudomonadati</taxon>
        <taxon>Bacteroidota</taxon>
        <taxon>Sphingobacteriia</taxon>
        <taxon>Sphingobacteriales</taxon>
        <taxon>Sphingobacteriaceae</taxon>
        <taxon>Sphingobacterium</taxon>
    </lineage>
</organism>
<protein>
    <submittedName>
        <fullName evidence="2">GDSL-like Lipase/Acylhydrolase family protein</fullName>
    </submittedName>
</protein>
<feature type="region of interest" description="Disordered" evidence="1">
    <location>
        <begin position="57"/>
        <end position="80"/>
    </location>
</feature>
<proteinExistence type="predicted"/>
<dbReference type="InterPro" id="IPR036514">
    <property type="entry name" value="SGNH_hydro_sf"/>
</dbReference>
<evidence type="ECO:0000256" key="1">
    <source>
        <dbReference type="SAM" id="MobiDB-lite"/>
    </source>
</evidence>
<dbReference type="Gene3D" id="3.40.50.1110">
    <property type="entry name" value="SGNH hydrolase"/>
    <property type="match status" value="1"/>
</dbReference>
<accession>A0A1H6CSL0</accession>
<dbReference type="PANTHER" id="PTHR30383">
    <property type="entry name" value="THIOESTERASE 1/PROTEASE 1/LYSOPHOSPHOLIPASE L1"/>
    <property type="match status" value="1"/>
</dbReference>
<keyword evidence="3" id="KW-1185">Reference proteome</keyword>
<dbReference type="EMBL" id="FNUT01000019">
    <property type="protein sequence ID" value="SEG75767.1"/>
    <property type="molecule type" value="Genomic_DNA"/>
</dbReference>
<dbReference type="Pfam" id="PF00657">
    <property type="entry name" value="Lipase_GDSL"/>
    <property type="match status" value="1"/>
</dbReference>
<evidence type="ECO:0000313" key="3">
    <source>
        <dbReference type="Proteomes" id="UP000236731"/>
    </source>
</evidence>
<dbReference type="InterPro" id="IPR001087">
    <property type="entry name" value="GDSL"/>
</dbReference>
<keyword evidence="2" id="KW-0378">Hydrolase</keyword>
<gene>
    <name evidence="2" type="ORF">SAMN05421877_11943</name>
</gene>
<dbReference type="AlphaFoldDB" id="A0A1H6CSL0"/>